<dbReference type="PANTHER" id="PTHR10194">
    <property type="entry name" value="RAS GTPASE-ACTIVATING PROTEINS"/>
    <property type="match status" value="1"/>
</dbReference>
<dbReference type="InterPro" id="IPR035892">
    <property type="entry name" value="C2_domain_sf"/>
</dbReference>
<dbReference type="InterPro" id="IPR000008">
    <property type="entry name" value="C2_dom"/>
</dbReference>
<feature type="region of interest" description="Disordered" evidence="2">
    <location>
        <begin position="538"/>
        <end position="564"/>
    </location>
</feature>
<evidence type="ECO:0000256" key="2">
    <source>
        <dbReference type="SAM" id="MobiDB-lite"/>
    </source>
</evidence>
<evidence type="ECO:0000259" key="3">
    <source>
        <dbReference type="PROSITE" id="PS50018"/>
    </source>
</evidence>
<evidence type="ECO:0000313" key="4">
    <source>
        <dbReference type="EMBL" id="KAG0010854.1"/>
    </source>
</evidence>
<dbReference type="InterPro" id="IPR001936">
    <property type="entry name" value="RasGAP_dom"/>
</dbReference>
<sequence length="750" mass="84451">MVETLVASPTPPQHWTSARAVCEFVKTKDVSRVSCGDQRGPIYVSSDEETFNTWLYILKSYAKPEVFGVTELLEYRLYRTFRISVNDCRRLPKDLEVYCEIMLDDQRRAKTSTRMKVIKNSDQEVPFWRDSFEFADLAPFTKGITINVIQAKGSKAIPYGRTHIPVRNNDESDEGWYPILRVNDRTRSTEHPGDLRLKLKYEEQIVLPLANYYELLEENNVISRLAEFVPDLEGFAKNVLRILEGRDLAIPWLNSLIDEEIAEADPTQVNTLFRGNTLLTKALDAYMRLMGTEYLDDTLGDILRGICRKKIACEVDPSKIDKKDDIDAQWKILMFHTRTCWRAVTESVPRFPKQLRRVFSHLQQRLTEKFSNVEPTSSSNPDTELVTQARYTGVSGFVFLRLICPAILGPRLFHIVKDHPEPNAHRTLTLIAKSLQGLANIVTFGTKEGWMTHMNEFITENMESLKNFIDQICTEDTSTPSSGIDSGSNSVNSLPLHVSHSPASTSSSIFKSQAKAGDNRSTISTGYGGGILAMAPMPSSGSQIRTNRSSGKENVQPPEGTIGPEILERNQDMPHLPHLIDLGRELALFTKTVARVIDSCPELYEDLFPVESSGAEHEMHESEQQSYMEHGGEDDDILRVVARACLFLLNTVKDRVDLSVEFERDERQRATLASNGNGKALSGMENISGLPGYPKGKTSREASRDGDELIVVYENYDSNEHDGESFDGYVHNGYDSDDGSFGRRSAHNVI</sequence>
<protein>
    <recommendedName>
        <fullName evidence="3">Ras-GAP domain-containing protein</fullName>
    </recommendedName>
</protein>
<dbReference type="PROSITE" id="PS00509">
    <property type="entry name" value="RAS_GTPASE_ACTIV_1"/>
    <property type="match status" value="1"/>
</dbReference>
<reference evidence="4" key="1">
    <citation type="journal article" date="2020" name="Fungal Divers.">
        <title>Resolving the Mortierellaceae phylogeny through synthesis of multi-gene phylogenetics and phylogenomics.</title>
        <authorList>
            <person name="Vandepol N."/>
            <person name="Liber J."/>
            <person name="Desiro A."/>
            <person name="Na H."/>
            <person name="Kennedy M."/>
            <person name="Barry K."/>
            <person name="Grigoriev I.V."/>
            <person name="Miller A.N."/>
            <person name="O'Donnell K."/>
            <person name="Stajich J.E."/>
            <person name="Bonito G."/>
        </authorList>
    </citation>
    <scope>NUCLEOTIDE SEQUENCE</scope>
    <source>
        <strain evidence="4">NRRL 2769</strain>
    </source>
</reference>
<comment type="caution">
    <text evidence="4">The sequence shown here is derived from an EMBL/GenBank/DDBJ whole genome shotgun (WGS) entry which is preliminary data.</text>
</comment>
<feature type="domain" description="Ras-GAP" evidence="3">
    <location>
        <begin position="231"/>
        <end position="440"/>
    </location>
</feature>
<dbReference type="InterPro" id="IPR039360">
    <property type="entry name" value="Ras_GTPase"/>
</dbReference>
<feature type="compositionally biased region" description="Polar residues" evidence="2">
    <location>
        <begin position="539"/>
        <end position="553"/>
    </location>
</feature>
<evidence type="ECO:0000256" key="1">
    <source>
        <dbReference type="ARBA" id="ARBA00022468"/>
    </source>
</evidence>
<feature type="region of interest" description="Disordered" evidence="2">
    <location>
        <begin position="675"/>
        <end position="704"/>
    </location>
</feature>
<evidence type="ECO:0000313" key="5">
    <source>
        <dbReference type="Proteomes" id="UP000703661"/>
    </source>
</evidence>
<dbReference type="InterPro" id="IPR008936">
    <property type="entry name" value="Rho_GTPase_activation_prot"/>
</dbReference>
<dbReference type="GO" id="GO:0005096">
    <property type="term" value="F:GTPase activator activity"/>
    <property type="evidence" value="ECO:0007669"/>
    <property type="project" value="UniProtKB-KW"/>
</dbReference>
<organism evidence="4 5">
    <name type="scientific">Entomortierella chlamydospora</name>
    <dbReference type="NCBI Taxonomy" id="101097"/>
    <lineage>
        <taxon>Eukaryota</taxon>
        <taxon>Fungi</taxon>
        <taxon>Fungi incertae sedis</taxon>
        <taxon>Mucoromycota</taxon>
        <taxon>Mortierellomycotina</taxon>
        <taxon>Mortierellomycetes</taxon>
        <taxon>Mortierellales</taxon>
        <taxon>Mortierellaceae</taxon>
        <taxon>Entomortierella</taxon>
    </lineage>
</organism>
<keyword evidence="1" id="KW-0343">GTPase activation</keyword>
<dbReference type="SMART" id="SM00323">
    <property type="entry name" value="RasGAP"/>
    <property type="match status" value="1"/>
</dbReference>
<dbReference type="Pfam" id="PF00168">
    <property type="entry name" value="C2"/>
    <property type="match status" value="1"/>
</dbReference>
<dbReference type="PANTHER" id="PTHR10194:SF60">
    <property type="entry name" value="RAS GTPASE-ACTIVATING PROTEIN RASKOL"/>
    <property type="match status" value="1"/>
</dbReference>
<accession>A0A9P6SY60</accession>
<dbReference type="AlphaFoldDB" id="A0A9P6SY60"/>
<dbReference type="Pfam" id="PF00616">
    <property type="entry name" value="RasGAP"/>
    <property type="match status" value="2"/>
</dbReference>
<gene>
    <name evidence="4" type="ORF">BGZ80_001135</name>
</gene>
<dbReference type="Gene3D" id="1.10.506.10">
    <property type="entry name" value="GTPase Activation - p120gap, domain 1"/>
    <property type="match status" value="2"/>
</dbReference>
<dbReference type="SUPFAM" id="SSF49562">
    <property type="entry name" value="C2 domain (Calcium/lipid-binding domain, CaLB)"/>
    <property type="match status" value="1"/>
</dbReference>
<keyword evidence="5" id="KW-1185">Reference proteome</keyword>
<dbReference type="InterPro" id="IPR023152">
    <property type="entry name" value="RasGAP_CS"/>
</dbReference>
<dbReference type="Gene3D" id="2.60.40.150">
    <property type="entry name" value="C2 domain"/>
    <property type="match status" value="1"/>
</dbReference>
<dbReference type="PROSITE" id="PS50018">
    <property type="entry name" value="RAS_GTPASE_ACTIV_2"/>
    <property type="match status" value="1"/>
</dbReference>
<dbReference type="SUPFAM" id="SSF48350">
    <property type="entry name" value="GTPase activation domain, GAP"/>
    <property type="match status" value="1"/>
</dbReference>
<proteinExistence type="predicted"/>
<name>A0A9P6SY60_9FUNG</name>
<dbReference type="EMBL" id="JAAAID010001254">
    <property type="protein sequence ID" value="KAG0010854.1"/>
    <property type="molecule type" value="Genomic_DNA"/>
</dbReference>
<dbReference type="Proteomes" id="UP000703661">
    <property type="component" value="Unassembled WGS sequence"/>
</dbReference>